<sequence>MPEHILCHLDDLAEDHSKGIVVNPASRYADIVLVRTRKGIYAYRNRCPHTGAPMEWEPDQFLDCTGTVIQCGIHGALFRIEDGYCVSGPCVRQSLQRVELIERDGWLIALDPLEHTGG</sequence>
<reference evidence="6 7" key="1">
    <citation type="submission" date="2019-03" db="EMBL/GenBank/DDBJ databases">
        <title>Metabolic reconstructions from genomes of highly enriched 'Candidatus Accumulibacter' and 'Candidatus Competibacter' bioreactor populations.</title>
        <authorList>
            <person name="Annavajhala M.K."/>
            <person name="Welles L."/>
            <person name="Abbas B."/>
            <person name="Sorokin D."/>
            <person name="Park H."/>
            <person name="Van Loosdrecht M."/>
            <person name="Chandran K."/>
        </authorList>
    </citation>
    <scope>NUCLEOTIDE SEQUENCE [LARGE SCALE GENOMIC DNA]</scope>
    <source>
        <strain evidence="6 7">SBR_G</strain>
    </source>
</reference>
<feature type="domain" description="Rieske" evidence="5">
    <location>
        <begin position="4"/>
        <end position="109"/>
    </location>
</feature>
<keyword evidence="2" id="KW-0479">Metal-binding</keyword>
<keyword evidence="7" id="KW-1185">Reference proteome</keyword>
<dbReference type="Proteomes" id="UP000760480">
    <property type="component" value="Unassembled WGS sequence"/>
</dbReference>
<evidence type="ECO:0000256" key="4">
    <source>
        <dbReference type="ARBA" id="ARBA00023014"/>
    </source>
</evidence>
<evidence type="ECO:0000256" key="1">
    <source>
        <dbReference type="ARBA" id="ARBA00022714"/>
    </source>
</evidence>
<organism evidence="6 7">
    <name type="scientific">Candidatus Competibacter phosphatis</name>
    <dbReference type="NCBI Taxonomy" id="221280"/>
    <lineage>
        <taxon>Bacteria</taxon>
        <taxon>Pseudomonadati</taxon>
        <taxon>Pseudomonadota</taxon>
        <taxon>Gammaproteobacteria</taxon>
        <taxon>Candidatus Competibacteraceae</taxon>
        <taxon>Candidatus Competibacter</taxon>
    </lineage>
</organism>
<dbReference type="Pfam" id="PF00355">
    <property type="entry name" value="Rieske"/>
    <property type="match status" value="1"/>
</dbReference>
<protein>
    <submittedName>
        <fullName evidence="6">Rieske (2Fe-2S) protein</fullName>
    </submittedName>
</protein>
<evidence type="ECO:0000313" key="7">
    <source>
        <dbReference type="Proteomes" id="UP000760480"/>
    </source>
</evidence>
<dbReference type="PANTHER" id="PTHR40261">
    <property type="match status" value="1"/>
</dbReference>
<comment type="caution">
    <text evidence="6">The sequence shown here is derived from an EMBL/GenBank/DDBJ whole genome shotgun (WGS) entry which is preliminary data.</text>
</comment>
<dbReference type="PROSITE" id="PS51296">
    <property type="entry name" value="RIESKE"/>
    <property type="match status" value="1"/>
</dbReference>
<accession>A0ABX1TIN7</accession>
<dbReference type="InterPro" id="IPR036922">
    <property type="entry name" value="Rieske_2Fe-2S_sf"/>
</dbReference>
<keyword evidence="3" id="KW-0408">Iron</keyword>
<dbReference type="EMBL" id="SPMZ01000004">
    <property type="protein sequence ID" value="NMQ17969.1"/>
    <property type="molecule type" value="Genomic_DNA"/>
</dbReference>
<evidence type="ECO:0000256" key="2">
    <source>
        <dbReference type="ARBA" id="ARBA00022723"/>
    </source>
</evidence>
<keyword evidence="4" id="KW-0411">Iron-sulfur</keyword>
<dbReference type="RefSeq" id="WP_169247221.1">
    <property type="nucleotide sequence ID" value="NZ_SPMZ01000004.1"/>
</dbReference>
<dbReference type="SUPFAM" id="SSF50022">
    <property type="entry name" value="ISP domain"/>
    <property type="match status" value="1"/>
</dbReference>
<evidence type="ECO:0000256" key="3">
    <source>
        <dbReference type="ARBA" id="ARBA00023004"/>
    </source>
</evidence>
<evidence type="ECO:0000313" key="6">
    <source>
        <dbReference type="EMBL" id="NMQ17969.1"/>
    </source>
</evidence>
<name>A0ABX1TIN7_9GAMM</name>
<gene>
    <name evidence="6" type="ORF">E4P82_01395</name>
</gene>
<dbReference type="PANTHER" id="PTHR40261:SF1">
    <property type="entry name" value="RIESKE DOMAIN-CONTAINING PROTEIN"/>
    <property type="match status" value="1"/>
</dbReference>
<dbReference type="Gene3D" id="2.102.10.10">
    <property type="entry name" value="Rieske [2Fe-2S] iron-sulphur domain"/>
    <property type="match status" value="1"/>
</dbReference>
<proteinExistence type="predicted"/>
<dbReference type="InterPro" id="IPR017941">
    <property type="entry name" value="Rieske_2Fe-2S"/>
</dbReference>
<evidence type="ECO:0000259" key="5">
    <source>
        <dbReference type="PROSITE" id="PS51296"/>
    </source>
</evidence>
<keyword evidence="1" id="KW-0001">2Fe-2S</keyword>
<dbReference type="CDD" id="cd03467">
    <property type="entry name" value="Rieske"/>
    <property type="match status" value="1"/>
</dbReference>